<dbReference type="RefSeq" id="WP_260998644.1">
    <property type="nucleotide sequence ID" value="NZ_CP054475.1"/>
</dbReference>
<accession>A0ABY6A7U5</accession>
<organism evidence="1 2">
    <name type="scientific">Thalassolituus hydrocarboniclasticus</name>
    <dbReference type="NCBI Taxonomy" id="2742796"/>
    <lineage>
        <taxon>Bacteria</taxon>
        <taxon>Pseudomonadati</taxon>
        <taxon>Pseudomonadota</taxon>
        <taxon>Gammaproteobacteria</taxon>
        <taxon>Oceanospirillales</taxon>
        <taxon>Oceanospirillaceae</taxon>
        <taxon>Thalassolituus</taxon>
    </lineage>
</organism>
<dbReference type="EMBL" id="CP054475">
    <property type="protein sequence ID" value="UXD86700.1"/>
    <property type="molecule type" value="Genomic_DNA"/>
</dbReference>
<reference evidence="2" key="1">
    <citation type="submission" date="2020-06" db="EMBL/GenBank/DDBJ databases">
        <title>Thalassolituus marinus alknpb1M-1, a hydrocarbon-degrading bacterium isolated from the deep-sea overlying water using an in-situ strategy from the South China Sea basin.</title>
        <authorList>
            <person name="Dong C."/>
            <person name="Chen Y."/>
            <person name="Shao Z."/>
        </authorList>
    </citation>
    <scope>NUCLEOTIDE SEQUENCE [LARGE SCALE GENOMIC DNA]</scope>
    <source>
        <strain evidence="2">alknpb1M-1</strain>
    </source>
</reference>
<name>A0ABY6A7U5_9GAMM</name>
<evidence type="ECO:0000313" key="1">
    <source>
        <dbReference type="EMBL" id="UXD86700.1"/>
    </source>
</evidence>
<keyword evidence="2" id="KW-1185">Reference proteome</keyword>
<dbReference type="Proteomes" id="UP001065322">
    <property type="component" value="Chromosome"/>
</dbReference>
<sequence>MKEFTTPTQFQDLAQLLSDDGIATSGTWYHGTASGLVAAIQSEGLKGSGDAEIMARQLKTLSTIGHTTSEHKDPVFLTQSKELAYFWACQKTHTRNLYLQGNEEAVIFAVNLPEALQAQVTTDAGGAALVMEPGNLYVAWLRELYENNGKTLAEIDPFKCDRMDYLNKLGLAYLAADVEPQYLTLLK</sequence>
<proteinExistence type="predicted"/>
<protein>
    <submittedName>
        <fullName evidence="1">Uncharacterized protein</fullName>
    </submittedName>
</protein>
<evidence type="ECO:0000313" key="2">
    <source>
        <dbReference type="Proteomes" id="UP001065322"/>
    </source>
</evidence>
<gene>
    <name evidence="1" type="ORF">HUF19_04240</name>
</gene>